<dbReference type="Proteomes" id="UP000066529">
    <property type="component" value="Chromosome"/>
</dbReference>
<dbReference type="NCBIfam" id="TIGR03812">
    <property type="entry name" value="tyr_de_CO2_Arch"/>
    <property type="match status" value="1"/>
</dbReference>
<dbReference type="InterPro" id="IPR002129">
    <property type="entry name" value="PyrdxlP-dep_de-COase"/>
</dbReference>
<dbReference type="STRING" id="523844.MSTHT_1822"/>
<sequence>MHMNEKGLSEKEIFSYLEHVKSEDTDYYKVLSSMCTRPHKIAVEAHRMFIEANLGDLGLFAGAHRLEREVVMMLGELLHAQSVNAQSAETPSGRPGEGSIYGYLTTGGTESNIQAVRGMKNLATAGKKIVGTPNIVIPESAHFSFDKVANMMGIEVKRALLDSEFKVDIVSVKSLIDANTIGLVGIAGTTEFGQIDPIEKLSKLALDNELFLHIDAAFGGFVIPFLENPQPFDFKVPGVTSIAIDPHKMGLSTIPSGALLFRSPSFLDSLRVSTPYLTTKAQFTLTGTRSGASAAATYAVMKHLGREGYRKNVQYCMQLTEKLVKGARKLGFEPLIEPIMNVVALRVPNPDLVREQLLKRFGWNVSITRNPRSLRLVLMPHNTARDIEEFLQDLKKITAEI</sequence>
<dbReference type="UniPathway" id="UPA00241"/>
<evidence type="ECO:0000256" key="8">
    <source>
        <dbReference type="PIRSR" id="PIRSR602129-50"/>
    </source>
</evidence>
<dbReference type="Gene3D" id="3.40.640.10">
    <property type="entry name" value="Type I PLP-dependent aspartate aminotransferase-like (Major domain)"/>
    <property type="match status" value="1"/>
</dbReference>
<dbReference type="HAMAP" id="MF_01610">
    <property type="entry name" value="MfnA_decarbox"/>
    <property type="match status" value="1"/>
</dbReference>
<protein>
    <recommendedName>
        <fullName evidence="7">Probable L-tyrosine/L-aspartate decarboxylase</fullName>
        <shortName evidence="7">TDC/ADC</shortName>
        <ecNumber evidence="7">4.1.1.11</ecNumber>
        <ecNumber evidence="7">4.1.1.25</ecNumber>
    </recommendedName>
</protein>
<comment type="function">
    <text evidence="7">Catalyzes the decarboxylation of L-tyrosine to produce tyramine for methanofuran biosynthesis. Can also catalyze the decarboxylation of L-aspartate to produce beta-alanine for coenzyme A (CoA) biosynthesis.</text>
</comment>
<dbReference type="KEGG" id="mthr:MSTHT_1822"/>
<dbReference type="GO" id="GO:0004837">
    <property type="term" value="F:tyrosine decarboxylase activity"/>
    <property type="evidence" value="ECO:0007669"/>
    <property type="project" value="UniProtKB-UniRule"/>
</dbReference>
<organism evidence="9 10">
    <name type="scientific">Methanosarcina thermophila (strain ATCC 43570 / DSM 1825 / OCM 12 / VKM B-1830 / TM-1)</name>
    <dbReference type="NCBI Taxonomy" id="523844"/>
    <lineage>
        <taxon>Archaea</taxon>
        <taxon>Methanobacteriati</taxon>
        <taxon>Methanobacteriota</taxon>
        <taxon>Stenosarchaea group</taxon>
        <taxon>Methanomicrobia</taxon>
        <taxon>Methanosarcinales</taxon>
        <taxon>Methanosarcinaceae</taxon>
        <taxon>Methanosarcina</taxon>
    </lineage>
</organism>
<evidence type="ECO:0000313" key="9">
    <source>
        <dbReference type="EMBL" id="AKB13580.1"/>
    </source>
</evidence>
<reference evidence="9 10" key="1">
    <citation type="submission" date="2014-07" db="EMBL/GenBank/DDBJ databases">
        <title>Methanogenic archaea and the global carbon cycle.</title>
        <authorList>
            <person name="Henriksen J.R."/>
            <person name="Luke J."/>
            <person name="Reinhart S."/>
            <person name="Benedict M.N."/>
            <person name="Youngblut N.D."/>
            <person name="Metcalf M.E."/>
            <person name="Whitaker R.J."/>
            <person name="Metcalf W.W."/>
        </authorList>
    </citation>
    <scope>NUCLEOTIDE SEQUENCE [LARGE SCALE GENOMIC DNA]</scope>
    <source>
        <strain evidence="10">ATCC 43570 / DSM 1825 / OCM 12 / VKM B-1830 / TM-1</strain>
    </source>
</reference>
<comment type="catalytic activity">
    <reaction evidence="6 7">
        <text>L-aspartate + H(+) = beta-alanine + CO2</text>
        <dbReference type="Rhea" id="RHEA:19497"/>
        <dbReference type="ChEBI" id="CHEBI:15378"/>
        <dbReference type="ChEBI" id="CHEBI:16526"/>
        <dbReference type="ChEBI" id="CHEBI:29991"/>
        <dbReference type="ChEBI" id="CHEBI:57966"/>
        <dbReference type="EC" id="4.1.1.11"/>
    </reaction>
</comment>
<dbReference type="GO" id="GO:0019752">
    <property type="term" value="P:carboxylic acid metabolic process"/>
    <property type="evidence" value="ECO:0007669"/>
    <property type="project" value="InterPro"/>
</dbReference>
<feature type="modified residue" description="N6-(pyridoxal phosphate)lysine" evidence="7 8">
    <location>
        <position position="248"/>
    </location>
</feature>
<dbReference type="PANTHER" id="PTHR42735">
    <property type="match status" value="1"/>
</dbReference>
<dbReference type="HOGENOM" id="CLU_028929_2_1_2"/>
<dbReference type="GO" id="GO:0030170">
    <property type="term" value="F:pyridoxal phosphate binding"/>
    <property type="evidence" value="ECO:0007669"/>
    <property type="project" value="UniProtKB-UniRule"/>
</dbReference>
<comment type="similarity">
    <text evidence="7">Belongs to the group II decarboxylase family. MfnA subfamily.</text>
</comment>
<dbReference type="InterPro" id="IPR020931">
    <property type="entry name" value="MfnA"/>
</dbReference>
<keyword evidence="2 7" id="KW-0210">Decarboxylase</keyword>
<dbReference type="PANTHER" id="PTHR42735:SF6">
    <property type="entry name" value="SPHINGOSINE-1-PHOSPHATE LYASE 1"/>
    <property type="match status" value="1"/>
</dbReference>
<comment type="cofactor">
    <cofactor evidence="1 7 8">
        <name>pyridoxal 5'-phosphate</name>
        <dbReference type="ChEBI" id="CHEBI:597326"/>
    </cofactor>
</comment>
<evidence type="ECO:0000256" key="1">
    <source>
        <dbReference type="ARBA" id="ARBA00001933"/>
    </source>
</evidence>
<evidence type="ECO:0000256" key="2">
    <source>
        <dbReference type="ARBA" id="ARBA00022793"/>
    </source>
</evidence>
<dbReference type="AlphaFoldDB" id="A0A0E3NCQ6"/>
<dbReference type="InterPro" id="IPR015422">
    <property type="entry name" value="PyrdxlP-dep_Trfase_small"/>
</dbReference>
<dbReference type="InterPro" id="IPR050477">
    <property type="entry name" value="GrpII_AminoAcid_Decarb"/>
</dbReference>
<dbReference type="Gene3D" id="3.90.1150.10">
    <property type="entry name" value="Aspartate Aminotransferase, domain 1"/>
    <property type="match status" value="1"/>
</dbReference>
<evidence type="ECO:0000256" key="4">
    <source>
        <dbReference type="ARBA" id="ARBA00023239"/>
    </source>
</evidence>
<evidence type="ECO:0000256" key="6">
    <source>
        <dbReference type="ARBA" id="ARBA00050402"/>
    </source>
</evidence>
<comment type="similarity">
    <text evidence="5">Belongs to the group II decarboxylase family. Sphingosine-1-phosphate lyase subfamily.</text>
</comment>
<evidence type="ECO:0000256" key="3">
    <source>
        <dbReference type="ARBA" id="ARBA00022898"/>
    </source>
</evidence>
<dbReference type="Pfam" id="PF00282">
    <property type="entry name" value="Pyridoxal_deC"/>
    <property type="match status" value="1"/>
</dbReference>
<evidence type="ECO:0000256" key="7">
    <source>
        <dbReference type="HAMAP-Rule" id="MF_01610"/>
    </source>
</evidence>
<comment type="pathway">
    <text evidence="7">Cofactor biosynthesis; coenzyme A biosynthesis.</text>
</comment>
<comment type="catalytic activity">
    <reaction evidence="7">
        <text>L-tyrosine + H(+) = tyramine + CO2</text>
        <dbReference type="Rhea" id="RHEA:14345"/>
        <dbReference type="ChEBI" id="CHEBI:15378"/>
        <dbReference type="ChEBI" id="CHEBI:16526"/>
        <dbReference type="ChEBI" id="CHEBI:58315"/>
        <dbReference type="ChEBI" id="CHEBI:327995"/>
        <dbReference type="EC" id="4.1.1.25"/>
    </reaction>
</comment>
<evidence type="ECO:0000313" key="10">
    <source>
        <dbReference type="Proteomes" id="UP000066529"/>
    </source>
</evidence>
<dbReference type="GO" id="GO:2001120">
    <property type="term" value="P:methanofuran biosynthetic process"/>
    <property type="evidence" value="ECO:0007669"/>
    <property type="project" value="UniProtKB-UniRule"/>
</dbReference>
<dbReference type="EC" id="4.1.1.25" evidence="7"/>
<comment type="pathway">
    <text evidence="7">Cofactor biosynthesis; methanofuran biosynthesis.</text>
</comment>
<name>A0A0E3NCQ6_METTT</name>
<keyword evidence="3 7" id="KW-0663">Pyridoxal phosphate</keyword>
<dbReference type="EMBL" id="CP009501">
    <property type="protein sequence ID" value="AKB13580.1"/>
    <property type="molecule type" value="Genomic_DNA"/>
</dbReference>
<proteinExistence type="inferred from homology"/>
<dbReference type="InterPro" id="IPR015424">
    <property type="entry name" value="PyrdxlP-dep_Trfase"/>
</dbReference>
<keyword evidence="4 7" id="KW-0456">Lyase</keyword>
<dbReference type="PATRIC" id="fig|523844.20.peg.2251"/>
<dbReference type="SUPFAM" id="SSF53383">
    <property type="entry name" value="PLP-dependent transferases"/>
    <property type="match status" value="1"/>
</dbReference>
<evidence type="ECO:0000256" key="5">
    <source>
        <dbReference type="ARBA" id="ARBA00038302"/>
    </source>
</evidence>
<dbReference type="UniPathway" id="UPA00080"/>
<dbReference type="GO" id="GO:0004068">
    <property type="term" value="F:aspartate 1-decarboxylase activity"/>
    <property type="evidence" value="ECO:0007669"/>
    <property type="project" value="UniProtKB-UniRule"/>
</dbReference>
<accession>A0A0E3NCQ6</accession>
<dbReference type="FunFam" id="3.40.640.10:FF:000125">
    <property type="entry name" value="Probable L-tyrosine/L-aspartate decarboxylase"/>
    <property type="match status" value="1"/>
</dbReference>
<gene>
    <name evidence="7" type="primary">mfnA</name>
    <name evidence="9" type="ORF">MSTHT_1822</name>
</gene>
<dbReference type="InterPro" id="IPR015421">
    <property type="entry name" value="PyrdxlP-dep_Trfase_major"/>
</dbReference>
<dbReference type="EC" id="4.1.1.11" evidence="7"/>
<dbReference type="GO" id="GO:0015937">
    <property type="term" value="P:coenzyme A biosynthetic process"/>
    <property type="evidence" value="ECO:0007669"/>
    <property type="project" value="UniProtKB-UniRule"/>
</dbReference>